<evidence type="ECO:0000313" key="3">
    <source>
        <dbReference type="EMBL" id="TDQ62946.1"/>
    </source>
</evidence>
<organism evidence="3 4">
    <name type="scientific">Actinomycetospora succinea</name>
    <dbReference type="NCBI Taxonomy" id="663603"/>
    <lineage>
        <taxon>Bacteria</taxon>
        <taxon>Bacillati</taxon>
        <taxon>Actinomycetota</taxon>
        <taxon>Actinomycetes</taxon>
        <taxon>Pseudonocardiales</taxon>
        <taxon>Pseudonocardiaceae</taxon>
        <taxon>Actinomycetospora</taxon>
    </lineage>
</organism>
<proteinExistence type="predicted"/>
<evidence type="ECO:0000259" key="2">
    <source>
        <dbReference type="Pfam" id="PF09992"/>
    </source>
</evidence>
<comment type="caution">
    <text evidence="3">The sequence shown here is derived from an EMBL/GenBank/DDBJ whole genome shotgun (WGS) entry which is preliminary data.</text>
</comment>
<dbReference type="Proteomes" id="UP000295705">
    <property type="component" value="Unassembled WGS sequence"/>
</dbReference>
<protein>
    <submittedName>
        <fullName evidence="3">Uncharacterized protein DUF2233</fullName>
    </submittedName>
</protein>
<accession>A0A4R6VJD6</accession>
<dbReference type="PANTHER" id="PTHR40446:SF2">
    <property type="entry name" value="N-ACETYLGLUCOSAMINE-1-PHOSPHODIESTER ALPHA-N-ACETYLGLUCOSAMINIDASE"/>
    <property type="match status" value="1"/>
</dbReference>
<dbReference type="AlphaFoldDB" id="A0A4R6VJD6"/>
<gene>
    <name evidence="3" type="ORF">EV188_102603</name>
</gene>
<dbReference type="Pfam" id="PF09992">
    <property type="entry name" value="NAGPA"/>
    <property type="match status" value="1"/>
</dbReference>
<evidence type="ECO:0000313" key="4">
    <source>
        <dbReference type="Proteomes" id="UP000295705"/>
    </source>
</evidence>
<feature type="domain" description="Phosphodiester glycosidase" evidence="2">
    <location>
        <begin position="264"/>
        <end position="406"/>
    </location>
</feature>
<reference evidence="3 4" key="1">
    <citation type="submission" date="2019-03" db="EMBL/GenBank/DDBJ databases">
        <title>Genomic Encyclopedia of Type Strains, Phase IV (KMG-IV): sequencing the most valuable type-strain genomes for metagenomic binning, comparative biology and taxonomic classification.</title>
        <authorList>
            <person name="Goeker M."/>
        </authorList>
    </citation>
    <scope>NUCLEOTIDE SEQUENCE [LARGE SCALE GENOMIC DNA]</scope>
    <source>
        <strain evidence="3 4">DSM 45775</strain>
    </source>
</reference>
<evidence type="ECO:0000256" key="1">
    <source>
        <dbReference type="SAM" id="MobiDB-lite"/>
    </source>
</evidence>
<name>A0A4R6VJD6_9PSEU</name>
<dbReference type="PANTHER" id="PTHR40446">
    <property type="entry name" value="N-ACETYLGLUCOSAMINE-1-PHOSPHODIESTER ALPHA-N-ACETYLGLUCOSAMINIDASE"/>
    <property type="match status" value="1"/>
</dbReference>
<keyword evidence="4" id="KW-1185">Reference proteome</keyword>
<feature type="region of interest" description="Disordered" evidence="1">
    <location>
        <begin position="139"/>
        <end position="164"/>
    </location>
</feature>
<sequence>MTGGAGGFAVVRAGPRRRGRTDAGRRAAASASPDGRVLDELLVPRGAAADLPGTTYREFTTTLSDPRGGPLRGDVVEVDLTSPAVRVDLLTPPVVPAVATVPELAGRAGAIAAVNGGFFDEGGTGAPVGAEIVDGAARTSGVPVGRRPSPPAPPGQGPDTVVGLDGEGRAHLARVAFRGSVVARDRTVPLAGLDGYAVPVDGVGVFDPAWGDAPRGPTTCGSDTDPDAPCSADTLEVRVARGEVVAVGPPGAGRLPDGTVALVGRDRGAASLRGLTVGMSVRLSYGLGAVGSPPLRVALGALPLARGGDVLPGLQDTERAPRTAVGMSSDGSRLWLVTVDGRQDASIGVTLAELARLLTDLGAPVAASLDGGGSTTMVRRGRDEGLTIVNDPAADPLRAVTDSLAVLPR</sequence>
<dbReference type="InterPro" id="IPR018711">
    <property type="entry name" value="NAGPA"/>
</dbReference>
<dbReference type="EMBL" id="SNYO01000002">
    <property type="protein sequence ID" value="TDQ62946.1"/>
    <property type="molecule type" value="Genomic_DNA"/>
</dbReference>
<feature type="region of interest" description="Disordered" evidence="1">
    <location>
        <begin position="1"/>
        <end position="34"/>
    </location>
</feature>